<gene>
    <name evidence="1" type="ORF">KO508_07400</name>
</gene>
<proteinExistence type="predicted"/>
<accession>A0ABS6A6M6</accession>
<reference evidence="1 2" key="1">
    <citation type="submission" date="2021-05" db="EMBL/GenBank/DDBJ databases">
        <title>Draft genomes of bacteria isolated from model marine particles.</title>
        <authorList>
            <person name="Datta M.S."/>
            <person name="Schwartzman J.A."/>
            <person name="Enke T.N."/>
            <person name="Saavedra J."/>
            <person name="Cermak N."/>
            <person name="Cordero O.X."/>
        </authorList>
    </citation>
    <scope>NUCLEOTIDE SEQUENCE [LARGE SCALE GENOMIC DNA]</scope>
    <source>
        <strain evidence="1 2">D2M19</strain>
    </source>
</reference>
<keyword evidence="2" id="KW-1185">Reference proteome</keyword>
<dbReference type="EMBL" id="JAHKPV010000007">
    <property type="protein sequence ID" value="MBU2873837.1"/>
    <property type="molecule type" value="Genomic_DNA"/>
</dbReference>
<name>A0ABS6A6M6_9GAMM</name>
<evidence type="ECO:0000313" key="1">
    <source>
        <dbReference type="EMBL" id="MBU2873837.1"/>
    </source>
</evidence>
<sequence>MKPTKKKNLVITGLSEEHLQAFLDWADALELSRDQLLIALMINAGFVDGGLGAFMPNQTACEEWGELLIRRIAQLANA</sequence>
<dbReference type="RefSeq" id="WP_216007711.1">
    <property type="nucleotide sequence ID" value="NZ_JAHKPV010000007.1"/>
</dbReference>
<comment type="caution">
    <text evidence="1">The sequence shown here is derived from an EMBL/GenBank/DDBJ whole genome shotgun (WGS) entry which is preliminary data.</text>
</comment>
<evidence type="ECO:0000313" key="2">
    <source>
        <dbReference type="Proteomes" id="UP000753376"/>
    </source>
</evidence>
<dbReference type="Proteomes" id="UP000753376">
    <property type="component" value="Unassembled WGS sequence"/>
</dbReference>
<protein>
    <submittedName>
        <fullName evidence="1">Uncharacterized protein</fullName>
    </submittedName>
</protein>
<organism evidence="1 2">
    <name type="scientific">Marinobacter salexigens</name>
    <dbReference type="NCBI Taxonomy" id="1925763"/>
    <lineage>
        <taxon>Bacteria</taxon>
        <taxon>Pseudomonadati</taxon>
        <taxon>Pseudomonadota</taxon>
        <taxon>Gammaproteobacteria</taxon>
        <taxon>Pseudomonadales</taxon>
        <taxon>Marinobacteraceae</taxon>
        <taxon>Marinobacter</taxon>
    </lineage>
</organism>